<name>A0ACB7SAK5_HYAAI</name>
<protein>
    <submittedName>
        <fullName evidence="1">Uncharacterized protein</fullName>
    </submittedName>
</protein>
<accession>A0ACB7SAK5</accession>
<dbReference type="Proteomes" id="UP000821845">
    <property type="component" value="Chromosome 4"/>
</dbReference>
<proteinExistence type="predicted"/>
<organism evidence="1 2">
    <name type="scientific">Hyalomma asiaticum</name>
    <name type="common">Tick</name>
    <dbReference type="NCBI Taxonomy" id="266040"/>
    <lineage>
        <taxon>Eukaryota</taxon>
        <taxon>Metazoa</taxon>
        <taxon>Ecdysozoa</taxon>
        <taxon>Arthropoda</taxon>
        <taxon>Chelicerata</taxon>
        <taxon>Arachnida</taxon>
        <taxon>Acari</taxon>
        <taxon>Parasitiformes</taxon>
        <taxon>Ixodida</taxon>
        <taxon>Ixodoidea</taxon>
        <taxon>Ixodidae</taxon>
        <taxon>Hyalomminae</taxon>
        <taxon>Hyalomma</taxon>
    </lineage>
</organism>
<sequence>MPVRRHLPDDLKTSRTTGVEEGFEPGGEVPPFFLLSHKTPGVPLRLVYQAGTRSNHGGAKERRGTHPVAIGTRWPRRAGRLSRLSLLLAGSGVRESGRWPSGVRRRRGASFCVDSACSVWPAERRGAGPKGRRMHWLCPRPIPVIIIRLCPSVTQKHPEVLQKPDGSPGGALLTRSDVAAARKRVPMTSAAALAAREACRPLLLFFFMWAHAVHE</sequence>
<reference evidence="1" key="1">
    <citation type="submission" date="2020-05" db="EMBL/GenBank/DDBJ databases">
        <title>Large-scale comparative analyses of tick genomes elucidate their genetic diversity and vector capacities.</title>
        <authorList>
            <person name="Jia N."/>
            <person name="Wang J."/>
            <person name="Shi W."/>
            <person name="Du L."/>
            <person name="Sun Y."/>
            <person name="Zhan W."/>
            <person name="Jiang J."/>
            <person name="Wang Q."/>
            <person name="Zhang B."/>
            <person name="Ji P."/>
            <person name="Sakyi L.B."/>
            <person name="Cui X."/>
            <person name="Yuan T."/>
            <person name="Jiang B."/>
            <person name="Yang W."/>
            <person name="Lam T.T.-Y."/>
            <person name="Chang Q."/>
            <person name="Ding S."/>
            <person name="Wang X."/>
            <person name="Zhu J."/>
            <person name="Ruan X."/>
            <person name="Zhao L."/>
            <person name="Wei J."/>
            <person name="Que T."/>
            <person name="Du C."/>
            <person name="Cheng J."/>
            <person name="Dai P."/>
            <person name="Han X."/>
            <person name="Huang E."/>
            <person name="Gao Y."/>
            <person name="Liu J."/>
            <person name="Shao H."/>
            <person name="Ye R."/>
            <person name="Li L."/>
            <person name="Wei W."/>
            <person name="Wang X."/>
            <person name="Wang C."/>
            <person name="Yang T."/>
            <person name="Huo Q."/>
            <person name="Li W."/>
            <person name="Guo W."/>
            <person name="Chen H."/>
            <person name="Zhou L."/>
            <person name="Ni X."/>
            <person name="Tian J."/>
            <person name="Zhou Y."/>
            <person name="Sheng Y."/>
            <person name="Liu T."/>
            <person name="Pan Y."/>
            <person name="Xia L."/>
            <person name="Li J."/>
            <person name="Zhao F."/>
            <person name="Cao W."/>
        </authorList>
    </citation>
    <scope>NUCLEOTIDE SEQUENCE</scope>
    <source>
        <strain evidence="1">Hyas-2018</strain>
    </source>
</reference>
<dbReference type="EMBL" id="CM023484">
    <property type="protein sequence ID" value="KAH6931778.1"/>
    <property type="molecule type" value="Genomic_DNA"/>
</dbReference>
<evidence type="ECO:0000313" key="1">
    <source>
        <dbReference type="EMBL" id="KAH6931778.1"/>
    </source>
</evidence>
<comment type="caution">
    <text evidence="1">The sequence shown here is derived from an EMBL/GenBank/DDBJ whole genome shotgun (WGS) entry which is preliminary data.</text>
</comment>
<evidence type="ECO:0000313" key="2">
    <source>
        <dbReference type="Proteomes" id="UP000821845"/>
    </source>
</evidence>
<keyword evidence="2" id="KW-1185">Reference proteome</keyword>
<gene>
    <name evidence="1" type="ORF">HPB50_000376</name>
</gene>